<organism evidence="1">
    <name type="scientific">viral metagenome</name>
    <dbReference type="NCBI Taxonomy" id="1070528"/>
    <lineage>
        <taxon>unclassified sequences</taxon>
        <taxon>metagenomes</taxon>
        <taxon>organismal metagenomes</taxon>
    </lineage>
</organism>
<evidence type="ECO:0000313" key="1">
    <source>
        <dbReference type="EMBL" id="QHU18787.1"/>
    </source>
</evidence>
<name>A0A6C0KPY1_9ZZZZ</name>
<reference evidence="1" key="1">
    <citation type="journal article" date="2020" name="Nature">
        <title>Giant virus diversity and host interactions through global metagenomics.</title>
        <authorList>
            <person name="Schulz F."/>
            <person name="Roux S."/>
            <person name="Paez-Espino D."/>
            <person name="Jungbluth S."/>
            <person name="Walsh D.A."/>
            <person name="Denef V.J."/>
            <person name="McMahon K.D."/>
            <person name="Konstantinidis K.T."/>
            <person name="Eloe-Fadrosh E.A."/>
            <person name="Kyrpides N.C."/>
            <person name="Woyke T."/>
        </authorList>
    </citation>
    <scope>NUCLEOTIDE SEQUENCE</scope>
    <source>
        <strain evidence="1">GVMAG-S-3300013006-158</strain>
    </source>
</reference>
<accession>A0A6C0KPY1</accession>
<dbReference type="AlphaFoldDB" id="A0A6C0KPY1"/>
<proteinExistence type="predicted"/>
<sequence>MIYNFNRVRLRNLVIVRTDALNFDDFHIFGISASVSEDEGAIFRHSFQRNHGTFAALNDEISTQIFRAFSHLGRVYMFLVV</sequence>
<dbReference type="EMBL" id="MN740937">
    <property type="protein sequence ID" value="QHU18787.1"/>
    <property type="molecule type" value="Genomic_DNA"/>
</dbReference>
<protein>
    <submittedName>
        <fullName evidence="1">Uncharacterized protein</fullName>
    </submittedName>
</protein>